<dbReference type="GO" id="GO:0003713">
    <property type="term" value="F:transcription coactivator activity"/>
    <property type="evidence" value="ECO:0007669"/>
    <property type="project" value="TreeGrafter"/>
</dbReference>
<feature type="domain" description="KIX" evidence="9">
    <location>
        <begin position="74"/>
        <end position="153"/>
    </location>
</feature>
<dbReference type="Proteomes" id="UP000215335">
    <property type="component" value="Unassembled WGS sequence"/>
</dbReference>
<evidence type="ECO:0000313" key="10">
    <source>
        <dbReference type="EMBL" id="OXU31635.1"/>
    </source>
</evidence>
<evidence type="ECO:0000256" key="1">
    <source>
        <dbReference type="ARBA" id="ARBA00004123"/>
    </source>
</evidence>
<dbReference type="PROSITE" id="PS50952">
    <property type="entry name" value="KIX"/>
    <property type="match status" value="2"/>
</dbReference>
<evidence type="ECO:0000256" key="7">
    <source>
        <dbReference type="ARBA" id="ARBA00023242"/>
    </source>
</evidence>
<dbReference type="Gene3D" id="1.10.246.20">
    <property type="entry name" value="Coactivator CBP, KIX domain"/>
    <property type="match status" value="2"/>
</dbReference>
<dbReference type="InterPro" id="IPR036529">
    <property type="entry name" value="KIX_dom_sf"/>
</dbReference>
<evidence type="ECO:0000313" key="11">
    <source>
        <dbReference type="Proteomes" id="UP000215335"/>
    </source>
</evidence>
<protein>
    <recommendedName>
        <fullName evidence="2">histone acetyltransferase</fullName>
        <ecNumber evidence="2">2.3.1.48</ecNumber>
    </recommendedName>
</protein>
<proteinExistence type="predicted"/>
<reference evidence="10 11" key="1">
    <citation type="journal article" date="2017" name="Curr. Biol.">
        <title>The Evolution of Venom by Co-option of Single-Copy Genes.</title>
        <authorList>
            <person name="Martinson E.O."/>
            <person name="Mrinalini"/>
            <person name="Kelkar Y.D."/>
            <person name="Chang C.H."/>
            <person name="Werren J.H."/>
        </authorList>
    </citation>
    <scope>NUCLEOTIDE SEQUENCE [LARGE SCALE GENOMIC DNA]</scope>
    <source>
        <strain evidence="10 11">Alberta</strain>
        <tissue evidence="10">Whole body</tissue>
    </source>
</reference>
<evidence type="ECO:0000259" key="9">
    <source>
        <dbReference type="PROSITE" id="PS50952"/>
    </source>
</evidence>
<keyword evidence="6" id="KW-0804">Transcription</keyword>
<evidence type="ECO:0000256" key="3">
    <source>
        <dbReference type="ARBA" id="ARBA00022679"/>
    </source>
</evidence>
<dbReference type="GO" id="GO:0000123">
    <property type="term" value="C:histone acetyltransferase complex"/>
    <property type="evidence" value="ECO:0007669"/>
    <property type="project" value="TreeGrafter"/>
</dbReference>
<name>A0A232FLV8_9HYME</name>
<dbReference type="InterPro" id="IPR013178">
    <property type="entry name" value="Histone_AcTrfase_Rtt109/CBP"/>
</dbReference>
<gene>
    <name evidence="10" type="ORF">TSAR_016125</name>
</gene>
<accession>A0A232FLV8</accession>
<dbReference type="SUPFAM" id="SSF47040">
    <property type="entry name" value="Kix domain of CBP (creb binding protein)"/>
    <property type="match status" value="2"/>
</dbReference>
<dbReference type="Pfam" id="PF02172">
    <property type="entry name" value="KIX"/>
    <property type="match status" value="2"/>
</dbReference>
<dbReference type="PANTHER" id="PTHR13808">
    <property type="entry name" value="CBP/P300-RELATED"/>
    <property type="match status" value="1"/>
</dbReference>
<dbReference type="AlphaFoldDB" id="A0A232FLV8"/>
<dbReference type="OrthoDB" id="899at2759"/>
<feature type="domain" description="KIX" evidence="9">
    <location>
        <begin position="330"/>
        <end position="410"/>
    </location>
</feature>
<comment type="caution">
    <text evidence="10">The sequence shown here is derived from an EMBL/GenBank/DDBJ whole genome shotgun (WGS) entry which is preliminary data.</text>
</comment>
<dbReference type="GO" id="GO:0004402">
    <property type="term" value="F:histone acetyltransferase activity"/>
    <property type="evidence" value="ECO:0007669"/>
    <property type="project" value="InterPro"/>
</dbReference>
<dbReference type="STRING" id="543379.A0A232FLV8"/>
<dbReference type="EMBL" id="NNAY01000041">
    <property type="protein sequence ID" value="OXU31635.1"/>
    <property type="molecule type" value="Genomic_DNA"/>
</dbReference>
<evidence type="ECO:0000256" key="5">
    <source>
        <dbReference type="ARBA" id="ARBA00023015"/>
    </source>
</evidence>
<dbReference type="GO" id="GO:0005634">
    <property type="term" value="C:nucleus"/>
    <property type="evidence" value="ECO:0007669"/>
    <property type="project" value="UniProtKB-SubCell"/>
</dbReference>
<comment type="catalytic activity">
    <reaction evidence="8">
        <text>L-lysyl-[protein] + acetyl-CoA = N(6)-acetyl-L-lysyl-[protein] + CoA + H(+)</text>
        <dbReference type="Rhea" id="RHEA:45948"/>
        <dbReference type="Rhea" id="RHEA-COMP:9752"/>
        <dbReference type="Rhea" id="RHEA-COMP:10731"/>
        <dbReference type="ChEBI" id="CHEBI:15378"/>
        <dbReference type="ChEBI" id="CHEBI:29969"/>
        <dbReference type="ChEBI" id="CHEBI:57287"/>
        <dbReference type="ChEBI" id="CHEBI:57288"/>
        <dbReference type="ChEBI" id="CHEBI:61930"/>
        <dbReference type="EC" id="2.3.1.48"/>
    </reaction>
</comment>
<dbReference type="GO" id="GO:0031490">
    <property type="term" value="F:chromatin DNA binding"/>
    <property type="evidence" value="ECO:0007669"/>
    <property type="project" value="TreeGrafter"/>
</dbReference>
<dbReference type="GO" id="GO:0045944">
    <property type="term" value="P:positive regulation of transcription by RNA polymerase II"/>
    <property type="evidence" value="ECO:0007669"/>
    <property type="project" value="TreeGrafter"/>
</dbReference>
<evidence type="ECO:0000256" key="8">
    <source>
        <dbReference type="ARBA" id="ARBA00048017"/>
    </source>
</evidence>
<evidence type="ECO:0000256" key="2">
    <source>
        <dbReference type="ARBA" id="ARBA00013184"/>
    </source>
</evidence>
<keyword evidence="11" id="KW-1185">Reference proteome</keyword>
<keyword evidence="4" id="KW-0156">Chromatin regulator</keyword>
<keyword evidence="5" id="KW-0805">Transcription regulation</keyword>
<dbReference type="GO" id="GO:0005667">
    <property type="term" value="C:transcription regulator complex"/>
    <property type="evidence" value="ECO:0007669"/>
    <property type="project" value="TreeGrafter"/>
</dbReference>
<keyword evidence="7" id="KW-0539">Nucleus</keyword>
<keyword evidence="3" id="KW-0808">Transferase</keyword>
<evidence type="ECO:0000256" key="6">
    <source>
        <dbReference type="ARBA" id="ARBA00023163"/>
    </source>
</evidence>
<sequence length="456" mass="49966">MEEYRQGPPAYKRQRLGDPLQASANFLDARINLGANMVPFGYIASQDREVDMNMAAMPMGGNLALNPVQDFGQLAVPDWRHAIALDSRNRAVHKIYQSLMHVTRNGENSDNRSPKWIAAARKIEGKAFKTATSRSQYFTLIKEEIHKIEMGYGFPGMSSQFLPSSSTTSAAAANNIQLVNMQQNYGSNGFGEPVTATQSHSQPGIAHSTTSVNLFSDEPIGGAMRIPVTSSIGSARPQFEAYGRPPGPRPLLHTDQVPGSSIPIGDPTQFMPNAEQVLAPNLLHSMNALMAHSQFMPSSAVGSQQRFGLNDNGQGVLSENSSIINSQMPGRSKEWHKSVTFNDRNRLVRKMAQYLSTTPVPQANTMDNRMNSCLAIAQSVESETYKAANSLAQYYDLMAKRCYFLAKDRANPTQQPGIQYYNLSDIRRTYEALGIAYPMNPSPFPSNPPNGGPAGN</sequence>
<dbReference type="EC" id="2.3.1.48" evidence="2"/>
<evidence type="ECO:0000256" key="4">
    <source>
        <dbReference type="ARBA" id="ARBA00022853"/>
    </source>
</evidence>
<comment type="subcellular location">
    <subcellularLocation>
        <location evidence="1">Nucleus</location>
    </subcellularLocation>
</comment>
<dbReference type="InterPro" id="IPR003101">
    <property type="entry name" value="KIX_dom"/>
</dbReference>
<dbReference type="PANTHER" id="PTHR13808:SF1">
    <property type="entry name" value="HISTONE ACETYLTRANSFERASE"/>
    <property type="match status" value="1"/>
</dbReference>
<feature type="non-terminal residue" evidence="10">
    <location>
        <position position="456"/>
    </location>
</feature>
<organism evidence="10 11">
    <name type="scientific">Trichomalopsis sarcophagae</name>
    <dbReference type="NCBI Taxonomy" id="543379"/>
    <lineage>
        <taxon>Eukaryota</taxon>
        <taxon>Metazoa</taxon>
        <taxon>Ecdysozoa</taxon>
        <taxon>Arthropoda</taxon>
        <taxon>Hexapoda</taxon>
        <taxon>Insecta</taxon>
        <taxon>Pterygota</taxon>
        <taxon>Neoptera</taxon>
        <taxon>Endopterygota</taxon>
        <taxon>Hymenoptera</taxon>
        <taxon>Apocrita</taxon>
        <taxon>Proctotrupomorpha</taxon>
        <taxon>Chalcidoidea</taxon>
        <taxon>Pteromalidae</taxon>
        <taxon>Pteromalinae</taxon>
        <taxon>Trichomalopsis</taxon>
    </lineage>
</organism>